<keyword evidence="1" id="KW-0812">Transmembrane</keyword>
<proteinExistence type="predicted"/>
<name>V5KSR4_9CAUD</name>
<dbReference type="OrthoDB" id="38687at10239"/>
<feature type="transmembrane region" description="Helical" evidence="1">
    <location>
        <begin position="28"/>
        <end position="56"/>
    </location>
</feature>
<organism evidence="2 3">
    <name type="scientific">Escherichia phage 4MG</name>
    <dbReference type="NCBI Taxonomy" id="1391428"/>
    <lineage>
        <taxon>Viruses</taxon>
        <taxon>Duplodnaviria</taxon>
        <taxon>Heunggongvirae</taxon>
        <taxon>Uroviricota</taxon>
        <taxon>Caudoviricetes</taxon>
        <taxon>Vequintavirinae</taxon>
        <taxon>Seunavirus</taxon>
        <taxon>Seunavirus 4MG</taxon>
    </lineage>
</organism>
<keyword evidence="1" id="KW-0472">Membrane</keyword>
<keyword evidence="3" id="KW-1185">Reference proteome</keyword>
<evidence type="ECO:0000313" key="3">
    <source>
        <dbReference type="Proteomes" id="UP000018620"/>
    </source>
</evidence>
<reference evidence="2 3" key="1">
    <citation type="journal article" date="2014" name="Arch. Virol.">
        <title>Complete genome sequence of enterobacteria phage 4MG, a new member of the subgroup "PVP-SE1-like phage" of the "rV5-like viruses".</title>
        <authorList>
            <person name="Kim M."/>
            <person name="Heu S."/>
            <person name="Ryu S."/>
        </authorList>
    </citation>
    <scope>NUCLEOTIDE SEQUENCE [LARGE SCALE GENOMIC DNA]</scope>
</reference>
<keyword evidence="1" id="KW-1133">Transmembrane helix</keyword>
<accession>V5KSR4</accession>
<protein>
    <submittedName>
        <fullName evidence="2">Hyphothetical protein</fullName>
    </submittedName>
</protein>
<sequence length="62" mass="7464">MFVIIYLAMWVLATTVFIRRWQRQFGRVDAFILVSAIFAGFFWFAYFPILVILRLINGDWRS</sequence>
<gene>
    <name evidence="2" type="ORF">4MG_261</name>
</gene>
<dbReference type="Proteomes" id="UP000018620">
    <property type="component" value="Segment"/>
</dbReference>
<dbReference type="KEGG" id="vg:17776511"/>
<dbReference type="EMBL" id="KF550303">
    <property type="protein sequence ID" value="AGZ17735.1"/>
    <property type="molecule type" value="Genomic_DNA"/>
</dbReference>
<dbReference type="RefSeq" id="YP_008857477.1">
    <property type="nucleotide sequence ID" value="NC_022968.1"/>
</dbReference>
<evidence type="ECO:0000256" key="1">
    <source>
        <dbReference type="SAM" id="Phobius"/>
    </source>
</evidence>
<evidence type="ECO:0000313" key="2">
    <source>
        <dbReference type="EMBL" id="AGZ17735.1"/>
    </source>
</evidence>